<dbReference type="RefSeq" id="WP_011368727.1">
    <property type="nucleotide sequence ID" value="NC_007519.1"/>
</dbReference>
<dbReference type="SMR" id="Q30X47"/>
<keyword evidence="1" id="KW-0489">Methyltransferase</keyword>
<dbReference type="eggNOG" id="COG3897">
    <property type="taxonomic scope" value="Bacteria"/>
</dbReference>
<dbReference type="CDD" id="cd02440">
    <property type="entry name" value="AdoMet_MTases"/>
    <property type="match status" value="1"/>
</dbReference>
<dbReference type="Pfam" id="PF10294">
    <property type="entry name" value="Methyltransf_16"/>
    <property type="match status" value="1"/>
</dbReference>
<proteinExistence type="predicted"/>
<reference evidence="1 2" key="1">
    <citation type="journal article" date="2011" name="J. Bacteriol.">
        <title>Complete genome sequence and updated annotation of Desulfovibrio alaskensis G20.</title>
        <authorList>
            <person name="Hauser L.J."/>
            <person name="Land M.L."/>
            <person name="Brown S.D."/>
            <person name="Larimer F."/>
            <person name="Keller K.L."/>
            <person name="Rapp-Giles B.J."/>
            <person name="Price M.N."/>
            <person name="Lin M."/>
            <person name="Bruce D.C."/>
            <person name="Detter J.C."/>
            <person name="Tapia R."/>
            <person name="Han C.S."/>
            <person name="Goodwin L.A."/>
            <person name="Cheng J.F."/>
            <person name="Pitluck S."/>
            <person name="Copeland A."/>
            <person name="Lucas S."/>
            <person name="Nolan M."/>
            <person name="Lapidus A.L."/>
            <person name="Palumbo A.V."/>
            <person name="Wall J.D."/>
        </authorList>
    </citation>
    <scope>NUCLEOTIDE SEQUENCE [LARGE SCALE GENOMIC DNA]</scope>
    <source>
        <strain evidence="2">ATCC BAA 1058 / DSM 17464 / G20</strain>
    </source>
</reference>
<dbReference type="AlphaFoldDB" id="Q30X47"/>
<dbReference type="GO" id="GO:0008168">
    <property type="term" value="F:methyltransferase activity"/>
    <property type="evidence" value="ECO:0007669"/>
    <property type="project" value="UniProtKB-KW"/>
</dbReference>
<keyword evidence="1" id="KW-0808">Transferase</keyword>
<dbReference type="InterPro" id="IPR029063">
    <property type="entry name" value="SAM-dependent_MTases_sf"/>
</dbReference>
<dbReference type="SUPFAM" id="SSF53335">
    <property type="entry name" value="S-adenosyl-L-methionine-dependent methyltransferases"/>
    <property type="match status" value="1"/>
</dbReference>
<protein>
    <submittedName>
        <fullName evidence="1">Methyltransferase-16</fullName>
    </submittedName>
</protein>
<evidence type="ECO:0000313" key="2">
    <source>
        <dbReference type="Proteomes" id="UP000002710"/>
    </source>
</evidence>
<keyword evidence="2" id="KW-1185">Reference proteome</keyword>
<dbReference type="PANTHER" id="PTHR14614">
    <property type="entry name" value="HEPATOCELLULAR CARCINOMA-ASSOCIATED ANTIGEN"/>
    <property type="match status" value="1"/>
</dbReference>
<dbReference type="Proteomes" id="UP000002710">
    <property type="component" value="Chromosome"/>
</dbReference>
<dbReference type="STRING" id="207559.Dde_2955"/>
<name>Q30X47_OLEA2</name>
<gene>
    <name evidence="1" type="ordered locus">Dde_2955</name>
</gene>
<dbReference type="GO" id="GO:0032259">
    <property type="term" value="P:methylation"/>
    <property type="evidence" value="ECO:0007669"/>
    <property type="project" value="UniProtKB-KW"/>
</dbReference>
<dbReference type="InterPro" id="IPR019410">
    <property type="entry name" value="Methyltransf_16"/>
</dbReference>
<dbReference type="Gene3D" id="3.40.50.150">
    <property type="entry name" value="Vaccinia Virus protein VP39"/>
    <property type="match status" value="1"/>
</dbReference>
<evidence type="ECO:0000313" key="1">
    <source>
        <dbReference type="EMBL" id="ABB39749.1"/>
    </source>
</evidence>
<dbReference type="KEGG" id="dde:Dde_2955"/>
<dbReference type="HOGENOM" id="CLU_082963_1_0_7"/>
<accession>Q30X47</accession>
<dbReference type="PANTHER" id="PTHR14614:SF132">
    <property type="entry name" value="PROTEIN-LYSINE METHYLTRANSFERASE C42C1.13"/>
    <property type="match status" value="1"/>
</dbReference>
<organism evidence="1 2">
    <name type="scientific">Oleidesulfovibrio alaskensis (strain ATCC BAA-1058 / DSM 17464 / G20)</name>
    <name type="common">Desulfovibrio alaskensis</name>
    <dbReference type="NCBI Taxonomy" id="207559"/>
    <lineage>
        <taxon>Bacteria</taxon>
        <taxon>Pseudomonadati</taxon>
        <taxon>Thermodesulfobacteriota</taxon>
        <taxon>Desulfovibrionia</taxon>
        <taxon>Desulfovibrionales</taxon>
        <taxon>Desulfovibrionaceae</taxon>
        <taxon>Oleidesulfovibrio</taxon>
    </lineage>
</organism>
<dbReference type="EMBL" id="CP000112">
    <property type="protein sequence ID" value="ABB39749.1"/>
    <property type="molecule type" value="Genomic_DNA"/>
</dbReference>
<sequence>MTNPTRRLTGYTPSVTVRICGRTWTLERAADLETLWQAMSEADLDDDERLPYWTELWPSSIALAEQIHAARHELNGRVCLDMGCGLGLTALAGAWAGARVIGMDYEEQALRFARRNVRLNGIPHEAAPLWTVMDWRHPAIRRRSIDMVWGGDIMYEKRFVGPVLDCIDHVLSPHGRAWLAEPGRSVYKFFQTALQERGWRSRLLADRPTPALYEQTCPVPVRLWELTRDASGAGRAR</sequence>